<feature type="compositionally biased region" description="Acidic residues" evidence="1">
    <location>
        <begin position="331"/>
        <end position="340"/>
    </location>
</feature>
<dbReference type="Proteomes" id="UP000008281">
    <property type="component" value="Unassembled WGS sequence"/>
</dbReference>
<reference evidence="3" key="1">
    <citation type="submission" date="2007-07" db="EMBL/GenBank/DDBJ databases">
        <title>PCAP assembly of the Caenorhabditis remanei genome.</title>
        <authorList>
            <consortium name="The Caenorhabditis remanei Sequencing Consortium"/>
            <person name="Wilson R.K."/>
        </authorList>
    </citation>
    <scope>NUCLEOTIDE SEQUENCE [LARGE SCALE GENOMIC DNA]</scope>
    <source>
        <strain evidence="3">PB4641</strain>
    </source>
</reference>
<keyword evidence="4" id="KW-1185">Reference proteome</keyword>
<sequence length="364" mass="43209">MPLVSNQDVLEKNPAMLRPHPRHIKKFTFKYEENYIEIFLTNGFLLKIEFIDEVVLRRCKGRRVKVTKAENELEKSTCVENELLKLFGDENHENLRIDTLRIEECGRRSAGIQILCRTWTRMAYKLKVRRLEYSVMDLDRYLTQTVESLDPSYLKSISLTHNEKYIGDCRYFDESIFKLEQWKNLESIEMMHHWSDMRTLVDHWTHFENLHLSYDVLEDQVTGAVPSIHDGVKELKEVGLVIGEGLKLKLLSNIYLKKYTINIRNINEFDVNRIQQSFEQRVDLQEEYSSFQYPNMDKWLTAYVQPDGIMFFDYKKMMARDEERRKKTDMDCDLDSEENLEVVMDGESSEDMEELADDEDSSGE</sequence>
<feature type="region of interest" description="Disordered" evidence="1">
    <location>
        <begin position="325"/>
        <end position="364"/>
    </location>
</feature>
<evidence type="ECO:0000313" key="4">
    <source>
        <dbReference type="Proteomes" id="UP000008281"/>
    </source>
</evidence>
<evidence type="ECO:0000256" key="1">
    <source>
        <dbReference type="SAM" id="MobiDB-lite"/>
    </source>
</evidence>
<evidence type="ECO:0000259" key="2">
    <source>
        <dbReference type="Pfam" id="PF01827"/>
    </source>
</evidence>
<dbReference type="Pfam" id="PF01827">
    <property type="entry name" value="FTH"/>
    <property type="match status" value="1"/>
</dbReference>
<protein>
    <recommendedName>
        <fullName evidence="2">DUF38 domain-containing protein</fullName>
    </recommendedName>
</protein>
<name>E3MW67_CAERE</name>
<feature type="domain" description="DUF38" evidence="2">
    <location>
        <begin position="124"/>
        <end position="216"/>
    </location>
</feature>
<dbReference type="AlphaFoldDB" id="E3MW67"/>
<evidence type="ECO:0000313" key="3">
    <source>
        <dbReference type="EMBL" id="EFP10477.1"/>
    </source>
</evidence>
<proteinExistence type="predicted"/>
<dbReference type="EMBL" id="DS268485">
    <property type="protein sequence ID" value="EFP10477.1"/>
    <property type="molecule type" value="Genomic_DNA"/>
</dbReference>
<gene>
    <name evidence="3" type="ORF">CRE_22936</name>
</gene>
<organism evidence="4">
    <name type="scientific">Caenorhabditis remanei</name>
    <name type="common">Caenorhabditis vulgaris</name>
    <dbReference type="NCBI Taxonomy" id="31234"/>
    <lineage>
        <taxon>Eukaryota</taxon>
        <taxon>Metazoa</taxon>
        <taxon>Ecdysozoa</taxon>
        <taxon>Nematoda</taxon>
        <taxon>Chromadorea</taxon>
        <taxon>Rhabditida</taxon>
        <taxon>Rhabditina</taxon>
        <taxon>Rhabditomorpha</taxon>
        <taxon>Rhabditoidea</taxon>
        <taxon>Rhabditidae</taxon>
        <taxon>Peloderinae</taxon>
        <taxon>Caenorhabditis</taxon>
    </lineage>
</organism>
<feature type="compositionally biased region" description="Acidic residues" evidence="1">
    <location>
        <begin position="347"/>
        <end position="364"/>
    </location>
</feature>
<dbReference type="HOGENOM" id="CLU_761284_0_0_1"/>
<dbReference type="InterPro" id="IPR002900">
    <property type="entry name" value="DUF38/FTH_CAE_spp"/>
</dbReference>
<accession>E3MW67</accession>
<dbReference type="InParanoid" id="E3MW67"/>